<dbReference type="SMART" id="SM00450">
    <property type="entry name" value="RHOD"/>
    <property type="match status" value="1"/>
</dbReference>
<evidence type="ECO:0000256" key="1">
    <source>
        <dbReference type="SAM" id="SignalP"/>
    </source>
</evidence>
<proteinExistence type="predicted"/>
<dbReference type="EMBL" id="LT670849">
    <property type="protein sequence ID" value="SHN79269.1"/>
    <property type="molecule type" value="Genomic_DNA"/>
</dbReference>
<dbReference type="AlphaFoldDB" id="A0A1M7U8A8"/>
<dbReference type="Gene3D" id="3.40.250.10">
    <property type="entry name" value="Rhodanese-like domain"/>
    <property type="match status" value="1"/>
</dbReference>
<sequence>MKTMRAFAGGLIVLLMACGNAHAFDAAAVPDIKRTKLGMYLSSQEAAKLVDQNTSKALFLDIRTPAEVAFLGMPAQADANVPYMKEPDFPAWDGAKATLKLELNPDFLPEVRHRLAAKGLKATDTIVLICRSGDRSAAAANLLAEAGFKNVYSVVDGYEGDLAKDGPKAGLRAVNGWKNAGLPWSYKLDKAKMYKLEN</sequence>
<keyword evidence="4" id="KW-1185">Reference proteome</keyword>
<dbReference type="InterPro" id="IPR001763">
    <property type="entry name" value="Rhodanese-like_dom"/>
</dbReference>
<gene>
    <name evidence="3" type="ORF">SAMN05444170_3972</name>
</gene>
<evidence type="ECO:0000313" key="4">
    <source>
        <dbReference type="Proteomes" id="UP000184096"/>
    </source>
</evidence>
<protein>
    <submittedName>
        <fullName evidence="3">Rhodanese-related sulfurtransferase</fullName>
    </submittedName>
</protein>
<feature type="domain" description="Rhodanese" evidence="2">
    <location>
        <begin position="53"/>
        <end position="170"/>
    </location>
</feature>
<dbReference type="RefSeq" id="WP_072820273.1">
    <property type="nucleotide sequence ID" value="NZ_LT670849.1"/>
</dbReference>
<dbReference type="GO" id="GO:0004792">
    <property type="term" value="F:thiosulfate-cyanide sulfurtransferase activity"/>
    <property type="evidence" value="ECO:0007669"/>
    <property type="project" value="TreeGrafter"/>
</dbReference>
<organism evidence="3 4">
    <name type="scientific">Bradyrhizobium erythrophlei</name>
    <dbReference type="NCBI Taxonomy" id="1437360"/>
    <lineage>
        <taxon>Bacteria</taxon>
        <taxon>Pseudomonadati</taxon>
        <taxon>Pseudomonadota</taxon>
        <taxon>Alphaproteobacteria</taxon>
        <taxon>Hyphomicrobiales</taxon>
        <taxon>Nitrobacteraceae</taxon>
        <taxon>Bradyrhizobium</taxon>
    </lineage>
</organism>
<name>A0A1M7U8A8_9BRAD</name>
<keyword evidence="1" id="KW-0732">Signal</keyword>
<dbReference type="InterPro" id="IPR036873">
    <property type="entry name" value="Rhodanese-like_dom_sf"/>
</dbReference>
<evidence type="ECO:0000259" key="2">
    <source>
        <dbReference type="PROSITE" id="PS50206"/>
    </source>
</evidence>
<dbReference type="PANTHER" id="PTHR44086">
    <property type="entry name" value="THIOSULFATE SULFURTRANSFERASE RDL2, MITOCHONDRIAL-RELATED"/>
    <property type="match status" value="1"/>
</dbReference>
<dbReference type="PANTHER" id="PTHR44086:SF10">
    <property type="entry name" value="THIOSULFATE SULFURTRANSFERASE_RHODANESE-LIKE DOMAIN-CONTAINING PROTEIN 3"/>
    <property type="match status" value="1"/>
</dbReference>
<accession>A0A1M7U8A8</accession>
<dbReference type="PROSITE" id="PS50206">
    <property type="entry name" value="RHODANESE_3"/>
    <property type="match status" value="1"/>
</dbReference>
<evidence type="ECO:0000313" key="3">
    <source>
        <dbReference type="EMBL" id="SHN79269.1"/>
    </source>
</evidence>
<feature type="chain" id="PRO_5009929615" evidence="1">
    <location>
        <begin position="24"/>
        <end position="198"/>
    </location>
</feature>
<reference evidence="4" key="1">
    <citation type="submission" date="2016-11" db="EMBL/GenBank/DDBJ databases">
        <authorList>
            <person name="Varghese N."/>
            <person name="Submissions S."/>
        </authorList>
    </citation>
    <scope>NUCLEOTIDE SEQUENCE [LARGE SCALE GENOMIC DNA]</scope>
    <source>
        <strain evidence="4">GAS401</strain>
    </source>
</reference>
<dbReference type="PROSITE" id="PS51257">
    <property type="entry name" value="PROKAR_LIPOPROTEIN"/>
    <property type="match status" value="1"/>
</dbReference>
<dbReference type="SUPFAM" id="SSF52821">
    <property type="entry name" value="Rhodanese/Cell cycle control phosphatase"/>
    <property type="match status" value="1"/>
</dbReference>
<dbReference type="Proteomes" id="UP000184096">
    <property type="component" value="Chromosome I"/>
</dbReference>
<feature type="signal peptide" evidence="1">
    <location>
        <begin position="1"/>
        <end position="23"/>
    </location>
</feature>
<dbReference type="Pfam" id="PF00581">
    <property type="entry name" value="Rhodanese"/>
    <property type="match status" value="1"/>
</dbReference>
<keyword evidence="3" id="KW-0808">Transferase</keyword>